<dbReference type="RefSeq" id="WP_107288970.1">
    <property type="nucleotide sequence ID" value="NZ_PYNF01000003.1"/>
</dbReference>
<dbReference type="InterPro" id="IPR010878">
    <property type="entry name" value="Gp111"/>
</dbReference>
<protein>
    <submittedName>
        <fullName evidence="1">Uncharacterized protein</fullName>
    </submittedName>
</protein>
<evidence type="ECO:0000313" key="1">
    <source>
        <dbReference type="EMBL" id="PSV00340.1"/>
    </source>
</evidence>
<dbReference type="AlphaFoldDB" id="A0A2T3KL12"/>
<dbReference type="Proteomes" id="UP000241426">
    <property type="component" value="Unassembled WGS sequence"/>
</dbReference>
<name>A0A2T3KL12_9GAMM</name>
<sequence length="147" mass="16489">MSNSVIAKIAQQQTKTTKKTANNTMARAWNIARQAARYFNTLPDSIMKSGLSKASEFFQEALRLAWEEVKGGSEKFKNPVKEERKISKMLKEIASYAEDLISAGVKLMSKEFKLKVSNYAQLLVSDKRGKTKAQTSLDASQLDLFAF</sequence>
<gene>
    <name evidence="1" type="ORF">C9J27_04230</name>
</gene>
<evidence type="ECO:0000313" key="2">
    <source>
        <dbReference type="Proteomes" id="UP000241426"/>
    </source>
</evidence>
<proteinExistence type="predicted"/>
<comment type="caution">
    <text evidence="1">The sequence shown here is derived from an EMBL/GenBank/DDBJ whole genome shotgun (WGS) entry which is preliminary data.</text>
</comment>
<dbReference type="EMBL" id="PYNF01000003">
    <property type="protein sequence ID" value="PSV00340.1"/>
    <property type="molecule type" value="Genomic_DNA"/>
</dbReference>
<dbReference type="Pfam" id="PF07410">
    <property type="entry name" value="Phage_Gp111"/>
    <property type="match status" value="1"/>
</dbReference>
<reference evidence="1 2" key="1">
    <citation type="submission" date="2018-01" db="EMBL/GenBank/DDBJ databases">
        <title>Whole genome sequencing of Histamine producing bacteria.</title>
        <authorList>
            <person name="Butler K."/>
        </authorList>
    </citation>
    <scope>NUCLEOTIDE SEQUENCE [LARGE SCALE GENOMIC DNA]</scope>
    <source>
        <strain evidence="1 2">FS-7.2</strain>
    </source>
</reference>
<accession>A0A2T3KL12</accession>
<organism evidence="1 2">
    <name type="scientific">Photobacterium kishitanii</name>
    <dbReference type="NCBI Taxonomy" id="318456"/>
    <lineage>
        <taxon>Bacteria</taxon>
        <taxon>Pseudomonadati</taxon>
        <taxon>Pseudomonadota</taxon>
        <taxon>Gammaproteobacteria</taxon>
        <taxon>Vibrionales</taxon>
        <taxon>Vibrionaceae</taxon>
        <taxon>Photobacterium</taxon>
    </lineage>
</organism>